<proteinExistence type="predicted"/>
<gene>
    <name evidence="3" type="ORF">METZ01_LOCUS120455</name>
</gene>
<feature type="non-terminal residue" evidence="3">
    <location>
        <position position="1"/>
    </location>
</feature>
<dbReference type="InterPro" id="IPR020846">
    <property type="entry name" value="MFS_dom"/>
</dbReference>
<dbReference type="Gene3D" id="1.20.1250.20">
    <property type="entry name" value="MFS general substrate transporter like domains"/>
    <property type="match status" value="2"/>
</dbReference>
<feature type="transmembrane region" description="Helical" evidence="1">
    <location>
        <begin position="332"/>
        <end position="351"/>
    </location>
</feature>
<keyword evidence="1" id="KW-1133">Transmembrane helix</keyword>
<reference evidence="3" key="1">
    <citation type="submission" date="2018-05" db="EMBL/GenBank/DDBJ databases">
        <authorList>
            <person name="Lanie J.A."/>
            <person name="Ng W.-L."/>
            <person name="Kazmierczak K.M."/>
            <person name="Andrzejewski T.M."/>
            <person name="Davidsen T.M."/>
            <person name="Wayne K.J."/>
            <person name="Tettelin H."/>
            <person name="Glass J.I."/>
            <person name="Rusch D."/>
            <person name="Podicherti R."/>
            <person name="Tsui H.-C.T."/>
            <person name="Winkler M.E."/>
        </authorList>
    </citation>
    <scope>NUCLEOTIDE SEQUENCE</scope>
</reference>
<dbReference type="InterPro" id="IPR011701">
    <property type="entry name" value="MFS"/>
</dbReference>
<feature type="domain" description="Major facilitator superfamily (MFS) profile" evidence="2">
    <location>
        <begin position="37"/>
        <end position="446"/>
    </location>
</feature>
<keyword evidence="1" id="KW-0472">Membrane</keyword>
<dbReference type="InterPro" id="IPR036259">
    <property type="entry name" value="MFS_trans_sf"/>
</dbReference>
<name>A0A381XT68_9ZZZZ</name>
<feature type="transmembrane region" description="Helical" evidence="1">
    <location>
        <begin position="308"/>
        <end position="325"/>
    </location>
</feature>
<sequence>VTGSDSIFAMPGSQNTFYKSPEENGKVPAKGKGIFYGWWLVGVGVFLLTLMSLCVFRGMGVMMVVLQKEFAWTRTQISLGTLFSRVEGAALGPVEGFLIDKIGARRMVLVGFSIMSIGFVLFSFIQNIWQFYGVFIIITLGSGIGGWLAVMSVLNSWFNRKRSIAMAGAMSGINIAGFFLPVYAIAMDASFRMTALVLGIILIAVAIPCVRVIRNRPEDMGLFPDGLSGEDLEKNSKDETVHLSQTVENLETEEANFTVRQALSTPVFWILTVAHISSTISIATLSLHLTPRLTDMGLSLTTASTIEMTYSMVALPSLFISGWLGDRMTKRYLITFFLVLQGIAILILAFANALPSAILFAVVYGIAFGGRIPLMTSIRGEYFGRKAFATIMGWSMLPNGVLMAIAPVWAGWMFDNHHSYTVPFVTYALINLVGAFIMLMAKKPKISMPVSN</sequence>
<evidence type="ECO:0000313" key="3">
    <source>
        <dbReference type="EMBL" id="SVA67601.1"/>
    </source>
</evidence>
<feature type="transmembrane region" description="Helical" evidence="1">
    <location>
        <begin position="357"/>
        <end position="375"/>
    </location>
</feature>
<feature type="transmembrane region" description="Helical" evidence="1">
    <location>
        <begin position="387"/>
        <end position="412"/>
    </location>
</feature>
<organism evidence="3">
    <name type="scientific">marine metagenome</name>
    <dbReference type="NCBI Taxonomy" id="408172"/>
    <lineage>
        <taxon>unclassified sequences</taxon>
        <taxon>metagenomes</taxon>
        <taxon>ecological metagenomes</taxon>
    </lineage>
</organism>
<protein>
    <recommendedName>
        <fullName evidence="2">Major facilitator superfamily (MFS) profile domain-containing protein</fullName>
    </recommendedName>
</protein>
<dbReference type="EMBL" id="UINC01016191">
    <property type="protein sequence ID" value="SVA67601.1"/>
    <property type="molecule type" value="Genomic_DNA"/>
</dbReference>
<feature type="transmembrane region" description="Helical" evidence="1">
    <location>
        <begin position="193"/>
        <end position="213"/>
    </location>
</feature>
<feature type="transmembrane region" description="Helical" evidence="1">
    <location>
        <begin position="267"/>
        <end position="288"/>
    </location>
</feature>
<evidence type="ECO:0000256" key="1">
    <source>
        <dbReference type="SAM" id="Phobius"/>
    </source>
</evidence>
<feature type="transmembrane region" description="Helical" evidence="1">
    <location>
        <begin position="424"/>
        <end position="441"/>
    </location>
</feature>
<keyword evidence="1" id="KW-0812">Transmembrane</keyword>
<evidence type="ECO:0000259" key="2">
    <source>
        <dbReference type="PROSITE" id="PS50850"/>
    </source>
</evidence>
<feature type="transmembrane region" description="Helical" evidence="1">
    <location>
        <begin position="36"/>
        <end position="56"/>
    </location>
</feature>
<dbReference type="PANTHER" id="PTHR11360:SF284">
    <property type="entry name" value="EG:103B4.3 PROTEIN-RELATED"/>
    <property type="match status" value="1"/>
</dbReference>
<dbReference type="InterPro" id="IPR050327">
    <property type="entry name" value="Proton-linked_MCT"/>
</dbReference>
<dbReference type="PANTHER" id="PTHR11360">
    <property type="entry name" value="MONOCARBOXYLATE TRANSPORTER"/>
    <property type="match status" value="1"/>
</dbReference>
<feature type="transmembrane region" description="Helical" evidence="1">
    <location>
        <begin position="166"/>
        <end position="187"/>
    </location>
</feature>
<dbReference type="SUPFAM" id="SSF103473">
    <property type="entry name" value="MFS general substrate transporter"/>
    <property type="match status" value="1"/>
</dbReference>
<feature type="transmembrane region" description="Helical" evidence="1">
    <location>
        <begin position="107"/>
        <end position="125"/>
    </location>
</feature>
<dbReference type="Pfam" id="PF07690">
    <property type="entry name" value="MFS_1"/>
    <property type="match status" value="1"/>
</dbReference>
<accession>A0A381XT68</accession>
<dbReference type="AlphaFoldDB" id="A0A381XT68"/>
<feature type="transmembrane region" description="Helical" evidence="1">
    <location>
        <begin position="131"/>
        <end position="154"/>
    </location>
</feature>
<dbReference type="GO" id="GO:0022857">
    <property type="term" value="F:transmembrane transporter activity"/>
    <property type="evidence" value="ECO:0007669"/>
    <property type="project" value="InterPro"/>
</dbReference>
<dbReference type="CDD" id="cd17355">
    <property type="entry name" value="MFS_YcxA_like"/>
    <property type="match status" value="1"/>
</dbReference>
<dbReference type="PROSITE" id="PS50850">
    <property type="entry name" value="MFS"/>
    <property type="match status" value="1"/>
</dbReference>